<dbReference type="RefSeq" id="WP_132279078.1">
    <property type="nucleotide sequence ID" value="NZ_SMGQ01000011.1"/>
</dbReference>
<feature type="transmembrane region" description="Helical" evidence="1">
    <location>
        <begin position="203"/>
        <end position="223"/>
    </location>
</feature>
<evidence type="ECO:0000256" key="1">
    <source>
        <dbReference type="SAM" id="Phobius"/>
    </source>
</evidence>
<dbReference type="Pfam" id="PF05857">
    <property type="entry name" value="TraX"/>
    <property type="match status" value="1"/>
</dbReference>
<dbReference type="InterPro" id="IPR008875">
    <property type="entry name" value="TraX"/>
</dbReference>
<keyword evidence="3" id="KW-1185">Reference proteome</keyword>
<name>A0A4R1MX40_9FIRM</name>
<dbReference type="Proteomes" id="UP000294545">
    <property type="component" value="Unassembled WGS sequence"/>
</dbReference>
<feature type="transmembrane region" description="Helical" evidence="1">
    <location>
        <begin position="153"/>
        <end position="171"/>
    </location>
</feature>
<organism evidence="2 3">
    <name type="scientific">Natranaerovirga hydrolytica</name>
    <dbReference type="NCBI Taxonomy" id="680378"/>
    <lineage>
        <taxon>Bacteria</taxon>
        <taxon>Bacillati</taxon>
        <taxon>Bacillota</taxon>
        <taxon>Clostridia</taxon>
        <taxon>Lachnospirales</taxon>
        <taxon>Natranaerovirgaceae</taxon>
        <taxon>Natranaerovirga</taxon>
    </lineage>
</organism>
<comment type="caution">
    <text evidence="2">The sequence shown here is derived from an EMBL/GenBank/DDBJ whole genome shotgun (WGS) entry which is preliminary data.</text>
</comment>
<feature type="transmembrane region" description="Helical" evidence="1">
    <location>
        <begin position="85"/>
        <end position="103"/>
    </location>
</feature>
<keyword evidence="1" id="KW-1133">Transmembrane helix</keyword>
<keyword evidence="1" id="KW-0812">Transmembrane</keyword>
<accession>A0A4R1MX40</accession>
<evidence type="ECO:0000313" key="2">
    <source>
        <dbReference type="EMBL" id="TCK97766.1"/>
    </source>
</evidence>
<proteinExistence type="predicted"/>
<dbReference type="AlphaFoldDB" id="A0A4R1MX40"/>
<protein>
    <submittedName>
        <fullName evidence="2">TraX protein</fullName>
    </submittedName>
</protein>
<feature type="transmembrane region" description="Helical" evidence="1">
    <location>
        <begin position="118"/>
        <end position="146"/>
    </location>
</feature>
<feature type="transmembrane region" description="Helical" evidence="1">
    <location>
        <begin position="36"/>
        <end position="52"/>
    </location>
</feature>
<evidence type="ECO:0000313" key="3">
    <source>
        <dbReference type="Proteomes" id="UP000294545"/>
    </source>
</evidence>
<keyword evidence="1" id="KW-0472">Membrane</keyword>
<feature type="transmembrane region" description="Helical" evidence="1">
    <location>
        <begin position="177"/>
        <end position="196"/>
    </location>
</feature>
<feature type="transmembrane region" description="Helical" evidence="1">
    <location>
        <begin position="6"/>
        <end position="24"/>
    </location>
</feature>
<sequence length="224" mass="26024">MSSTTLKYIAILSMFIDHIGAILFPEIIGFRIIGRLAFPIFAFLLTEGFIHTKNIKRYTLRLVFFAIISEIPFNMAFYNRLFYMGHLNIFFTLLLGLVSLILFEKYKDKKNLVGSLCVYMVMIIGLLLNVDYSIYGVLMIFVFYYFRYEYKKIVIYIGAINTIIALSSFSINMNLQSLIQLFAIVSLAVIALYNGQKGKQIQYFFYIFYPLHLMILYGAALFFA</sequence>
<dbReference type="EMBL" id="SMGQ01000011">
    <property type="protein sequence ID" value="TCK97766.1"/>
    <property type="molecule type" value="Genomic_DNA"/>
</dbReference>
<reference evidence="2 3" key="1">
    <citation type="submission" date="2019-03" db="EMBL/GenBank/DDBJ databases">
        <title>Genomic Encyclopedia of Type Strains, Phase IV (KMG-IV): sequencing the most valuable type-strain genomes for metagenomic binning, comparative biology and taxonomic classification.</title>
        <authorList>
            <person name="Goeker M."/>
        </authorList>
    </citation>
    <scope>NUCLEOTIDE SEQUENCE [LARGE SCALE GENOMIC DNA]</scope>
    <source>
        <strain evidence="2 3">DSM 24176</strain>
    </source>
</reference>
<gene>
    <name evidence="2" type="ORF">EDC19_0168</name>
</gene>
<dbReference type="OrthoDB" id="9781069at2"/>